<protein>
    <submittedName>
        <fullName evidence="1">Uncharacterized protein</fullName>
    </submittedName>
</protein>
<dbReference type="Proteomes" id="UP001597182">
    <property type="component" value="Unassembled WGS sequence"/>
</dbReference>
<proteinExistence type="predicted"/>
<reference evidence="2" key="1">
    <citation type="journal article" date="2019" name="Int. J. Syst. Evol. Microbiol.">
        <title>The Global Catalogue of Microorganisms (GCM) 10K type strain sequencing project: providing services to taxonomists for standard genome sequencing and annotation.</title>
        <authorList>
            <consortium name="The Broad Institute Genomics Platform"/>
            <consortium name="The Broad Institute Genome Sequencing Center for Infectious Disease"/>
            <person name="Wu L."/>
            <person name="Ma J."/>
        </authorList>
    </citation>
    <scope>NUCLEOTIDE SEQUENCE [LARGE SCALE GENOMIC DNA]</scope>
    <source>
        <strain evidence="2">CCUG 49018</strain>
    </source>
</reference>
<name>A0ABW3VHU7_9PSEU</name>
<gene>
    <name evidence="1" type="ORF">ACFQ34_14955</name>
</gene>
<comment type="caution">
    <text evidence="1">The sequence shown here is derived from an EMBL/GenBank/DDBJ whole genome shotgun (WGS) entry which is preliminary data.</text>
</comment>
<dbReference type="EMBL" id="JBHTMB010000134">
    <property type="protein sequence ID" value="MFD1234587.1"/>
    <property type="molecule type" value="Genomic_DNA"/>
</dbReference>
<evidence type="ECO:0000313" key="2">
    <source>
        <dbReference type="Proteomes" id="UP001597182"/>
    </source>
</evidence>
<sequence length="44" mass="4769">MAELLRVVIAVNAILAKLGLVEEPVHRRVAAVLAYLQDRTAPTS</sequence>
<organism evidence="1 2">
    <name type="scientific">Pseudonocardia benzenivorans</name>
    <dbReference type="NCBI Taxonomy" id="228005"/>
    <lineage>
        <taxon>Bacteria</taxon>
        <taxon>Bacillati</taxon>
        <taxon>Actinomycetota</taxon>
        <taxon>Actinomycetes</taxon>
        <taxon>Pseudonocardiales</taxon>
        <taxon>Pseudonocardiaceae</taxon>
        <taxon>Pseudonocardia</taxon>
    </lineage>
</organism>
<keyword evidence="2" id="KW-1185">Reference proteome</keyword>
<accession>A0ABW3VHU7</accession>
<evidence type="ECO:0000313" key="1">
    <source>
        <dbReference type="EMBL" id="MFD1234587.1"/>
    </source>
</evidence>
<dbReference type="RefSeq" id="WP_267895061.1">
    <property type="nucleotide sequence ID" value="NZ_BAABKS010000006.1"/>
</dbReference>